<evidence type="ECO:0000313" key="3">
    <source>
        <dbReference type="Proteomes" id="UP000654918"/>
    </source>
</evidence>
<feature type="region of interest" description="Disordered" evidence="1">
    <location>
        <begin position="116"/>
        <end position="156"/>
    </location>
</feature>
<evidence type="ECO:0000313" key="2">
    <source>
        <dbReference type="EMBL" id="KAF6840273.1"/>
    </source>
</evidence>
<name>A0A8H6NPS7_9PEZI</name>
<sequence>MEFDFAGRSAWAPGHVGFPLTRARLVSLASGDPGALPARGSGWGRLGPIWRRGTLALDKPSYYMVFTQHHRKFLSKAFCITLYFSAAARLAPRDGKRRASFNDGLAAVDTMYAVPYPSPITRPPQPEKSNGKRRAEMNTGPVASCRNPWPAPDKPPSIERQPAFCRNGGRMNSFALSQRQTSIPRLCDVVAYEQQGETCRVSSYGPLNASIEHRMRANPTAADPGSNLIARGRGISTRAICGEGRDERLKTTGQHKIRASEHRVQGGAGQASKACAADGATGSKMVVAMP</sequence>
<proteinExistence type="predicted"/>
<dbReference type="Proteomes" id="UP000654918">
    <property type="component" value="Unassembled WGS sequence"/>
</dbReference>
<accession>A0A8H6NPS7</accession>
<evidence type="ECO:0000256" key="1">
    <source>
        <dbReference type="SAM" id="MobiDB-lite"/>
    </source>
</evidence>
<dbReference type="EMBL" id="WIGO01000008">
    <property type="protein sequence ID" value="KAF6840273.1"/>
    <property type="molecule type" value="Genomic_DNA"/>
</dbReference>
<dbReference type="AlphaFoldDB" id="A0A8H6NPS7"/>
<organism evidence="2 3">
    <name type="scientific">Colletotrichum plurivorum</name>
    <dbReference type="NCBI Taxonomy" id="2175906"/>
    <lineage>
        <taxon>Eukaryota</taxon>
        <taxon>Fungi</taxon>
        <taxon>Dikarya</taxon>
        <taxon>Ascomycota</taxon>
        <taxon>Pezizomycotina</taxon>
        <taxon>Sordariomycetes</taxon>
        <taxon>Hypocreomycetidae</taxon>
        <taxon>Glomerellales</taxon>
        <taxon>Glomerellaceae</taxon>
        <taxon>Colletotrichum</taxon>
        <taxon>Colletotrichum orchidearum species complex</taxon>
    </lineage>
</organism>
<reference evidence="2" key="1">
    <citation type="journal article" date="2020" name="Phytopathology">
        <title>Genome Sequence Resources of Colletotrichum truncatum, C. plurivorum, C. musicola, and C. sojae: Four Species Pathogenic to Soybean (Glycine max).</title>
        <authorList>
            <person name="Rogerio F."/>
            <person name="Boufleur T.R."/>
            <person name="Ciampi-Guillardi M."/>
            <person name="Sukno S.A."/>
            <person name="Thon M.R."/>
            <person name="Massola Junior N.S."/>
            <person name="Baroncelli R."/>
        </authorList>
    </citation>
    <scope>NUCLEOTIDE SEQUENCE</scope>
    <source>
        <strain evidence="2">LFN00145</strain>
    </source>
</reference>
<protein>
    <submittedName>
        <fullName evidence="2">Uncharacterized protein</fullName>
    </submittedName>
</protein>
<keyword evidence="3" id="KW-1185">Reference proteome</keyword>
<gene>
    <name evidence="2" type="ORF">CPLU01_01297</name>
</gene>
<feature type="compositionally biased region" description="Pro residues" evidence="1">
    <location>
        <begin position="116"/>
        <end position="126"/>
    </location>
</feature>
<comment type="caution">
    <text evidence="2">The sequence shown here is derived from an EMBL/GenBank/DDBJ whole genome shotgun (WGS) entry which is preliminary data.</text>
</comment>